<dbReference type="InterPro" id="IPR036291">
    <property type="entry name" value="NAD(P)-bd_dom_sf"/>
</dbReference>
<name>A0ABW5PJM6_9BACL</name>
<dbReference type="RefSeq" id="WP_377607304.1">
    <property type="nucleotide sequence ID" value="NZ_JBHUME010000019.1"/>
</dbReference>
<proteinExistence type="inferred from homology"/>
<organism evidence="5 6">
    <name type="scientific">Paenibacillus gansuensis</name>
    <dbReference type="NCBI Taxonomy" id="306542"/>
    <lineage>
        <taxon>Bacteria</taxon>
        <taxon>Bacillati</taxon>
        <taxon>Bacillota</taxon>
        <taxon>Bacilli</taxon>
        <taxon>Bacillales</taxon>
        <taxon>Paenibacillaceae</taxon>
        <taxon>Paenibacillus</taxon>
    </lineage>
</organism>
<protein>
    <submittedName>
        <fullName evidence="5">Gfo/Idh/MocA family oxidoreductase</fullName>
    </submittedName>
</protein>
<evidence type="ECO:0000313" key="5">
    <source>
        <dbReference type="EMBL" id="MFD2615431.1"/>
    </source>
</evidence>
<dbReference type="InterPro" id="IPR000683">
    <property type="entry name" value="Gfo/Idh/MocA-like_OxRdtase_N"/>
</dbReference>
<evidence type="ECO:0000259" key="4">
    <source>
        <dbReference type="Pfam" id="PF02894"/>
    </source>
</evidence>
<dbReference type="EMBL" id="JBHUME010000019">
    <property type="protein sequence ID" value="MFD2615431.1"/>
    <property type="molecule type" value="Genomic_DNA"/>
</dbReference>
<comment type="caution">
    <text evidence="5">The sequence shown here is derived from an EMBL/GenBank/DDBJ whole genome shotgun (WGS) entry which is preliminary data.</text>
</comment>
<feature type="domain" description="Gfo/Idh/MocA-like oxidoreductase C-terminal" evidence="4">
    <location>
        <begin position="141"/>
        <end position="355"/>
    </location>
</feature>
<dbReference type="Proteomes" id="UP001597541">
    <property type="component" value="Unassembled WGS sequence"/>
</dbReference>
<dbReference type="PANTHER" id="PTHR43708:SF5">
    <property type="entry name" value="CONSERVED EXPRESSED OXIDOREDUCTASE (EUROFUNG)-RELATED"/>
    <property type="match status" value="1"/>
</dbReference>
<keyword evidence="2" id="KW-0560">Oxidoreductase</keyword>
<dbReference type="InterPro" id="IPR004104">
    <property type="entry name" value="Gfo/Idh/MocA-like_OxRdtase_C"/>
</dbReference>
<dbReference type="Pfam" id="PF01408">
    <property type="entry name" value="GFO_IDH_MocA"/>
    <property type="match status" value="1"/>
</dbReference>
<comment type="similarity">
    <text evidence="1">Belongs to the Gfo/Idh/MocA family.</text>
</comment>
<dbReference type="InterPro" id="IPR051317">
    <property type="entry name" value="Gfo/Idh/MocA_oxidoreduct"/>
</dbReference>
<keyword evidence="6" id="KW-1185">Reference proteome</keyword>
<dbReference type="Gene3D" id="3.30.360.10">
    <property type="entry name" value="Dihydrodipicolinate Reductase, domain 2"/>
    <property type="match status" value="1"/>
</dbReference>
<evidence type="ECO:0000259" key="3">
    <source>
        <dbReference type="Pfam" id="PF01408"/>
    </source>
</evidence>
<accession>A0ABW5PJM6</accession>
<evidence type="ECO:0000256" key="1">
    <source>
        <dbReference type="ARBA" id="ARBA00010928"/>
    </source>
</evidence>
<reference evidence="6" key="1">
    <citation type="journal article" date="2019" name="Int. J. Syst. Evol. Microbiol.">
        <title>The Global Catalogue of Microorganisms (GCM) 10K type strain sequencing project: providing services to taxonomists for standard genome sequencing and annotation.</title>
        <authorList>
            <consortium name="The Broad Institute Genomics Platform"/>
            <consortium name="The Broad Institute Genome Sequencing Center for Infectious Disease"/>
            <person name="Wu L."/>
            <person name="Ma J."/>
        </authorList>
    </citation>
    <scope>NUCLEOTIDE SEQUENCE [LARGE SCALE GENOMIC DNA]</scope>
    <source>
        <strain evidence="6">KCTC 3950</strain>
    </source>
</reference>
<dbReference type="PANTHER" id="PTHR43708">
    <property type="entry name" value="CONSERVED EXPRESSED OXIDOREDUCTASE (EUROFUNG)"/>
    <property type="match status" value="1"/>
</dbReference>
<sequence>MMQNSNPSRTINTGLIGYGFGGRTFHAPVIDRVEGLALRKVVQRHGYSALERYADVEIVRSVEELLADEELELVVVATPSTNHYEVVKACLEAGKHVVVEKPFTATSAEADALIELSEERGLLLSVFHNRRWDGDFLTLRGLLQQGTLGDIVDVEMHWHYFDPVPSHRGWREDDAPGTGIFYDLGSHFIDQALCLFGLPDEVEGDVRVRRPGGTAVDYYDVRLHYGTGLKVRVSSSKTVREPGPRYIVHGTRGSFVKHGLDPQEPALIKGLQPGDAGYGVEAEALWGRLSCVKDGLQFSGHVATLPGDYPAYYRNVHAALTAGAELAVTAREARDVVRVIEAAMRSSAGGGGRVPLAPAGAKLGAGEEVSSQK</sequence>
<evidence type="ECO:0000313" key="6">
    <source>
        <dbReference type="Proteomes" id="UP001597541"/>
    </source>
</evidence>
<feature type="domain" description="Gfo/Idh/MocA-like oxidoreductase N-terminal" evidence="3">
    <location>
        <begin position="11"/>
        <end position="128"/>
    </location>
</feature>
<gene>
    <name evidence="5" type="ORF">ACFSUF_23790</name>
</gene>
<evidence type="ECO:0000256" key="2">
    <source>
        <dbReference type="ARBA" id="ARBA00023002"/>
    </source>
</evidence>
<dbReference type="SUPFAM" id="SSF51735">
    <property type="entry name" value="NAD(P)-binding Rossmann-fold domains"/>
    <property type="match status" value="1"/>
</dbReference>
<dbReference type="Pfam" id="PF02894">
    <property type="entry name" value="GFO_IDH_MocA_C"/>
    <property type="match status" value="1"/>
</dbReference>
<dbReference type="Gene3D" id="3.40.50.720">
    <property type="entry name" value="NAD(P)-binding Rossmann-like Domain"/>
    <property type="match status" value="1"/>
</dbReference>